<comment type="cofactor">
    <cofactor evidence="2">
        <name>a divalent metal cation</name>
        <dbReference type="ChEBI" id="CHEBI:60240"/>
    </cofactor>
</comment>
<reference evidence="4 5" key="1">
    <citation type="submission" date="2020-01" db="EMBL/GenBank/DDBJ databases">
        <title>Genome analysis.</title>
        <authorList>
            <person name="Wu S."/>
            <person name="Wang G."/>
        </authorList>
    </citation>
    <scope>NUCLEOTIDE SEQUENCE [LARGE SCALE GENOMIC DNA]</scope>
    <source>
        <strain evidence="4 5">SYL130</strain>
    </source>
</reference>
<dbReference type="Pfam" id="PF12850">
    <property type="entry name" value="Metallophos_2"/>
    <property type="match status" value="1"/>
</dbReference>
<evidence type="ECO:0000313" key="5">
    <source>
        <dbReference type="Proteomes" id="UP000753802"/>
    </source>
</evidence>
<keyword evidence="5" id="KW-1185">Reference proteome</keyword>
<comment type="similarity">
    <text evidence="1 2">Belongs to the metallophosphoesterase superfamily. YfcE family.</text>
</comment>
<dbReference type="InterPro" id="IPR024654">
    <property type="entry name" value="Calcineurin-like_PHP_lpxH"/>
</dbReference>
<evidence type="ECO:0000256" key="2">
    <source>
        <dbReference type="RuleBase" id="RU362039"/>
    </source>
</evidence>
<evidence type="ECO:0000313" key="4">
    <source>
        <dbReference type="EMBL" id="NCI50785.1"/>
    </source>
</evidence>
<comment type="caution">
    <text evidence="4">The sequence shown here is derived from an EMBL/GenBank/DDBJ whole genome shotgun (WGS) entry which is preliminary data.</text>
</comment>
<dbReference type="SUPFAM" id="SSF56300">
    <property type="entry name" value="Metallo-dependent phosphatases"/>
    <property type="match status" value="1"/>
</dbReference>
<name>A0ABW9ZUG6_9BACT</name>
<proteinExistence type="inferred from homology"/>
<protein>
    <recommendedName>
        <fullName evidence="2">Phosphoesterase</fullName>
        <ecNumber evidence="2">3.1.4.-</ecNumber>
    </recommendedName>
</protein>
<organism evidence="4 5">
    <name type="scientific">Sediminibacterium roseum</name>
    <dbReference type="NCBI Taxonomy" id="1978412"/>
    <lineage>
        <taxon>Bacteria</taxon>
        <taxon>Pseudomonadati</taxon>
        <taxon>Bacteroidota</taxon>
        <taxon>Chitinophagia</taxon>
        <taxon>Chitinophagales</taxon>
        <taxon>Chitinophagaceae</taxon>
        <taxon>Sediminibacterium</taxon>
    </lineage>
</organism>
<evidence type="ECO:0000259" key="3">
    <source>
        <dbReference type="Pfam" id="PF12850"/>
    </source>
</evidence>
<dbReference type="InterPro" id="IPR000979">
    <property type="entry name" value="Phosphodiesterase_MJ0936/Vps29"/>
</dbReference>
<accession>A0ABW9ZUG6</accession>
<gene>
    <name evidence="4" type="ORF">GWC95_12675</name>
</gene>
<evidence type="ECO:0000256" key="1">
    <source>
        <dbReference type="ARBA" id="ARBA00008950"/>
    </source>
</evidence>
<dbReference type="RefSeq" id="WP_161819097.1">
    <property type="nucleotide sequence ID" value="NZ_JAACJS010000015.1"/>
</dbReference>
<dbReference type="InterPro" id="IPR029052">
    <property type="entry name" value="Metallo-depent_PP-like"/>
</dbReference>
<dbReference type="EMBL" id="JAACJS010000015">
    <property type="protein sequence ID" value="NCI50785.1"/>
    <property type="molecule type" value="Genomic_DNA"/>
</dbReference>
<dbReference type="NCBIfam" id="TIGR00040">
    <property type="entry name" value="yfcE"/>
    <property type="match status" value="1"/>
</dbReference>
<dbReference type="Proteomes" id="UP000753802">
    <property type="component" value="Unassembled WGS sequence"/>
</dbReference>
<sequence>MKRIGLISDTHNFLDEAVFRHFENCDEIWHAGDLGTAKIADALSAFRPLRGVYGNIDGNDIRSAFPESLAWQCEGVKVLMLHIGGYPPKYNPAARLLLQQHKPQLFISGHSHILKVVYDDKINCLHMNPGAAGNHGWHKVRTLIRFVVDGSNMTNCEIVELGSRSSMG</sequence>
<keyword evidence="2" id="KW-0479">Metal-binding</keyword>
<dbReference type="EC" id="3.1.4.-" evidence="2"/>
<feature type="domain" description="Calcineurin-like phosphoesterase" evidence="3">
    <location>
        <begin position="3"/>
        <end position="146"/>
    </location>
</feature>
<dbReference type="Gene3D" id="3.60.21.10">
    <property type="match status" value="1"/>
</dbReference>